<sequence length="297" mass="33916">MWDETEMKKVVYFVPGFAGFAPVIPEQHYSSYGHEDHRQRESCHYEGDRILHRTGFPCVKLEVKPIHLESGDSEYQNCASCECVRNVRPAGLPSNEMWRAMDLEYGGKGKKKYRTGTPGEMHSKGKRYMGEDSGIMYSYYCHGKTQTRNCPHYEGNRRFCCSSKSEIEAPITVTFSVAPRKPKGKFHIPSVYGNYDTERKKLSANICHNLKQKDCHSSHMHHSNYHQRCSNYHHPLNRDYSRKTNFSDRSQSSSSGCRSSARVGGVPNYSGYIAGLFLPVGETFGPATNRILRNSCW</sequence>
<reference evidence="2" key="1">
    <citation type="submission" date="2020-07" db="EMBL/GenBank/DDBJ databases">
        <title>Multicomponent nature underlies the extraordinary mechanical properties of spider dragline silk.</title>
        <authorList>
            <person name="Kono N."/>
            <person name="Nakamura H."/>
            <person name="Mori M."/>
            <person name="Yoshida Y."/>
            <person name="Ohtoshi R."/>
            <person name="Malay A.D."/>
            <person name="Moran D.A.P."/>
            <person name="Tomita M."/>
            <person name="Numata K."/>
            <person name="Arakawa K."/>
        </authorList>
    </citation>
    <scope>NUCLEOTIDE SEQUENCE</scope>
</reference>
<feature type="compositionally biased region" description="Low complexity" evidence="1">
    <location>
        <begin position="247"/>
        <end position="262"/>
    </location>
</feature>
<evidence type="ECO:0000313" key="2">
    <source>
        <dbReference type="EMBL" id="GFR16691.1"/>
    </source>
</evidence>
<keyword evidence="3" id="KW-1185">Reference proteome</keyword>
<evidence type="ECO:0000256" key="1">
    <source>
        <dbReference type="SAM" id="MobiDB-lite"/>
    </source>
</evidence>
<evidence type="ECO:0000313" key="3">
    <source>
        <dbReference type="Proteomes" id="UP000887116"/>
    </source>
</evidence>
<dbReference type="OrthoDB" id="6437811at2759"/>
<gene>
    <name evidence="2" type="primary">AVEN_132875_1</name>
    <name evidence="2" type="ORF">TNCT_622691</name>
</gene>
<dbReference type="AlphaFoldDB" id="A0A8X6LN19"/>
<name>A0A8X6LN19_TRICU</name>
<protein>
    <submittedName>
        <fullName evidence="2">Uncharacterized protein</fullName>
    </submittedName>
</protein>
<accession>A0A8X6LN19</accession>
<feature type="region of interest" description="Disordered" evidence="1">
    <location>
        <begin position="240"/>
        <end position="262"/>
    </location>
</feature>
<organism evidence="2 3">
    <name type="scientific">Trichonephila clavata</name>
    <name type="common">Joro spider</name>
    <name type="synonym">Nephila clavata</name>
    <dbReference type="NCBI Taxonomy" id="2740835"/>
    <lineage>
        <taxon>Eukaryota</taxon>
        <taxon>Metazoa</taxon>
        <taxon>Ecdysozoa</taxon>
        <taxon>Arthropoda</taxon>
        <taxon>Chelicerata</taxon>
        <taxon>Arachnida</taxon>
        <taxon>Araneae</taxon>
        <taxon>Araneomorphae</taxon>
        <taxon>Entelegynae</taxon>
        <taxon>Araneoidea</taxon>
        <taxon>Nephilidae</taxon>
        <taxon>Trichonephila</taxon>
    </lineage>
</organism>
<proteinExistence type="predicted"/>
<dbReference type="Proteomes" id="UP000887116">
    <property type="component" value="Unassembled WGS sequence"/>
</dbReference>
<comment type="caution">
    <text evidence="2">The sequence shown here is derived from an EMBL/GenBank/DDBJ whole genome shotgun (WGS) entry which is preliminary data.</text>
</comment>
<dbReference type="EMBL" id="BMAO01017575">
    <property type="protein sequence ID" value="GFR16691.1"/>
    <property type="molecule type" value="Genomic_DNA"/>
</dbReference>